<evidence type="ECO:0000313" key="1">
    <source>
        <dbReference type="EMBL" id="CAJ1382907.1"/>
    </source>
</evidence>
<reference evidence="1" key="1">
    <citation type="submission" date="2023-08" db="EMBL/GenBank/DDBJ databases">
        <authorList>
            <person name="Chen Y."/>
            <person name="Shah S."/>
            <person name="Dougan E. K."/>
            <person name="Thang M."/>
            <person name="Chan C."/>
        </authorList>
    </citation>
    <scope>NUCLEOTIDE SEQUENCE</scope>
</reference>
<accession>A0AA36MT43</accession>
<comment type="caution">
    <text evidence="1">The sequence shown here is derived from an EMBL/GenBank/DDBJ whole genome shotgun (WGS) entry which is preliminary data.</text>
</comment>
<evidence type="ECO:0000313" key="2">
    <source>
        <dbReference type="Proteomes" id="UP001178507"/>
    </source>
</evidence>
<dbReference type="AlphaFoldDB" id="A0AA36MT43"/>
<name>A0AA36MT43_9DINO</name>
<proteinExistence type="predicted"/>
<dbReference type="Proteomes" id="UP001178507">
    <property type="component" value="Unassembled WGS sequence"/>
</dbReference>
<protein>
    <submittedName>
        <fullName evidence="1">Uncharacterized protein</fullName>
    </submittedName>
</protein>
<gene>
    <name evidence="1" type="ORF">EVOR1521_LOCUS10166</name>
</gene>
<organism evidence="1 2">
    <name type="scientific">Effrenium voratum</name>
    <dbReference type="NCBI Taxonomy" id="2562239"/>
    <lineage>
        <taxon>Eukaryota</taxon>
        <taxon>Sar</taxon>
        <taxon>Alveolata</taxon>
        <taxon>Dinophyceae</taxon>
        <taxon>Suessiales</taxon>
        <taxon>Symbiodiniaceae</taxon>
        <taxon>Effrenium</taxon>
    </lineage>
</organism>
<dbReference type="EMBL" id="CAUJNA010000957">
    <property type="protein sequence ID" value="CAJ1382907.1"/>
    <property type="molecule type" value="Genomic_DNA"/>
</dbReference>
<sequence>MLSLPVCGAHPGYGYGYPPYGYPGYAYQPPPPPAYGYQGYGYPNYAAGYGAYPPSGTNDHPVLALRDSGLVMCAFLVTGQPSETNRTAPIEEPVEPYPVPSFPCDAGSIREHSANETIAGCPEASECYASKTISSCGADSQCCAPVVHKCKSGASCFATRRIEICMPWACCCAPLIKICLSPSCSEDFPACTAV</sequence>
<keyword evidence="2" id="KW-1185">Reference proteome</keyword>